<keyword evidence="2" id="KW-1185">Reference proteome</keyword>
<reference evidence="1" key="1">
    <citation type="submission" date="2023-07" db="EMBL/GenBank/DDBJ databases">
        <authorList>
            <consortium name="CYATHOMIX"/>
        </authorList>
    </citation>
    <scope>NUCLEOTIDE SEQUENCE</scope>
    <source>
        <strain evidence="1">N/A</strain>
    </source>
</reference>
<sequence length="69" mass="7650">MMASFAVLVGNIRKTFIPAFKYLRPGQLAYDHYELLLLFCSELLHLLKLVCSGLTSCGFFAYNGICAVG</sequence>
<protein>
    <submittedName>
        <fullName evidence="1">Uncharacterized protein</fullName>
    </submittedName>
</protein>
<gene>
    <name evidence="1" type="ORF">CYNAS_LOCUS11687</name>
</gene>
<dbReference type="Proteomes" id="UP001176961">
    <property type="component" value="Unassembled WGS sequence"/>
</dbReference>
<accession>A0AA36M5H0</accession>
<evidence type="ECO:0000313" key="2">
    <source>
        <dbReference type="Proteomes" id="UP001176961"/>
    </source>
</evidence>
<evidence type="ECO:0000313" key="1">
    <source>
        <dbReference type="EMBL" id="CAJ0599704.1"/>
    </source>
</evidence>
<proteinExistence type="predicted"/>
<comment type="caution">
    <text evidence="1">The sequence shown here is derived from an EMBL/GenBank/DDBJ whole genome shotgun (WGS) entry which is preliminary data.</text>
</comment>
<name>A0AA36M5H0_CYLNA</name>
<organism evidence="1 2">
    <name type="scientific">Cylicocyclus nassatus</name>
    <name type="common">Nematode worm</name>
    <dbReference type="NCBI Taxonomy" id="53992"/>
    <lineage>
        <taxon>Eukaryota</taxon>
        <taxon>Metazoa</taxon>
        <taxon>Ecdysozoa</taxon>
        <taxon>Nematoda</taxon>
        <taxon>Chromadorea</taxon>
        <taxon>Rhabditida</taxon>
        <taxon>Rhabditina</taxon>
        <taxon>Rhabditomorpha</taxon>
        <taxon>Strongyloidea</taxon>
        <taxon>Strongylidae</taxon>
        <taxon>Cylicocyclus</taxon>
    </lineage>
</organism>
<dbReference type="AlphaFoldDB" id="A0AA36M5H0"/>
<dbReference type="EMBL" id="CATQJL010000223">
    <property type="protein sequence ID" value="CAJ0599704.1"/>
    <property type="molecule type" value="Genomic_DNA"/>
</dbReference>